<feature type="region of interest" description="Disordered" evidence="1">
    <location>
        <begin position="212"/>
        <end position="773"/>
    </location>
</feature>
<feature type="compositionally biased region" description="Polar residues" evidence="1">
    <location>
        <begin position="600"/>
        <end position="613"/>
    </location>
</feature>
<evidence type="ECO:0000313" key="2">
    <source>
        <dbReference type="EMBL" id="KAJ3473288.1"/>
    </source>
</evidence>
<feature type="region of interest" description="Disordered" evidence="1">
    <location>
        <begin position="1"/>
        <end position="193"/>
    </location>
</feature>
<feature type="compositionally biased region" description="Low complexity" evidence="1">
    <location>
        <begin position="60"/>
        <end position="71"/>
    </location>
</feature>
<feature type="compositionally biased region" description="Acidic residues" evidence="1">
    <location>
        <begin position="324"/>
        <end position="339"/>
    </location>
</feature>
<dbReference type="Proteomes" id="UP001212997">
    <property type="component" value="Unassembled WGS sequence"/>
</dbReference>
<feature type="compositionally biased region" description="Polar residues" evidence="1">
    <location>
        <begin position="309"/>
        <end position="319"/>
    </location>
</feature>
<dbReference type="AlphaFoldDB" id="A0AAD5UQ30"/>
<feature type="compositionally biased region" description="Basic residues" evidence="1">
    <location>
        <begin position="346"/>
        <end position="357"/>
    </location>
</feature>
<evidence type="ECO:0000313" key="3">
    <source>
        <dbReference type="Proteomes" id="UP001212997"/>
    </source>
</evidence>
<evidence type="ECO:0000256" key="1">
    <source>
        <dbReference type="SAM" id="MobiDB-lite"/>
    </source>
</evidence>
<feature type="compositionally biased region" description="Basic and acidic residues" evidence="1">
    <location>
        <begin position="533"/>
        <end position="573"/>
    </location>
</feature>
<accession>A0AAD5UQ30</accession>
<feature type="compositionally biased region" description="Low complexity" evidence="1">
    <location>
        <begin position="676"/>
        <end position="773"/>
    </location>
</feature>
<organism evidence="2 3">
    <name type="scientific">Meripilus lineatus</name>
    <dbReference type="NCBI Taxonomy" id="2056292"/>
    <lineage>
        <taxon>Eukaryota</taxon>
        <taxon>Fungi</taxon>
        <taxon>Dikarya</taxon>
        <taxon>Basidiomycota</taxon>
        <taxon>Agaricomycotina</taxon>
        <taxon>Agaricomycetes</taxon>
        <taxon>Polyporales</taxon>
        <taxon>Meripilaceae</taxon>
        <taxon>Meripilus</taxon>
    </lineage>
</organism>
<dbReference type="EMBL" id="JANAWD010001465">
    <property type="protein sequence ID" value="KAJ3473288.1"/>
    <property type="molecule type" value="Genomic_DNA"/>
</dbReference>
<feature type="compositionally biased region" description="Pro residues" evidence="1">
    <location>
        <begin position="519"/>
        <end position="532"/>
    </location>
</feature>
<comment type="caution">
    <text evidence="2">The sequence shown here is derived from an EMBL/GenBank/DDBJ whole genome shotgun (WGS) entry which is preliminary data.</text>
</comment>
<feature type="compositionally biased region" description="Low complexity" evidence="1">
    <location>
        <begin position="16"/>
        <end position="33"/>
    </location>
</feature>
<proteinExistence type="predicted"/>
<gene>
    <name evidence="2" type="ORF">NLI96_g13063</name>
</gene>
<reference evidence="2" key="1">
    <citation type="submission" date="2022-07" db="EMBL/GenBank/DDBJ databases">
        <title>Genome Sequence of Physisporinus lineatus.</title>
        <authorList>
            <person name="Buettner E."/>
        </authorList>
    </citation>
    <scope>NUCLEOTIDE SEQUENCE</scope>
    <source>
        <strain evidence="2">VT162</strain>
    </source>
</reference>
<name>A0AAD5UQ30_9APHY</name>
<feature type="compositionally biased region" description="Low complexity" evidence="1">
    <location>
        <begin position="409"/>
        <end position="434"/>
    </location>
</feature>
<protein>
    <submittedName>
        <fullName evidence="2">Uncharacterized protein</fullName>
    </submittedName>
</protein>
<feature type="compositionally biased region" description="Polar residues" evidence="1">
    <location>
        <begin position="640"/>
        <end position="657"/>
    </location>
</feature>
<feature type="compositionally biased region" description="Polar residues" evidence="1">
    <location>
        <begin position="126"/>
        <end position="135"/>
    </location>
</feature>
<keyword evidence="3" id="KW-1185">Reference proteome</keyword>
<feature type="compositionally biased region" description="Polar residues" evidence="1">
    <location>
        <begin position="152"/>
        <end position="164"/>
    </location>
</feature>
<feature type="compositionally biased region" description="Low complexity" evidence="1">
    <location>
        <begin position="268"/>
        <end position="282"/>
    </location>
</feature>
<feature type="compositionally biased region" description="Polar residues" evidence="1">
    <location>
        <begin position="502"/>
        <end position="516"/>
    </location>
</feature>
<sequence>MALLGFLSRKDRKSSKASSSSPKPSPNPSDSTSVQESEYVSVRRDALPHATNGLYKGPPAAAASSSRLRQAFARKKSPTPDDVQPFPSPPPLPYSPSAKSEADADRFRPPPSKSSLFSAYADPQGALSTRSLPTKRTNHARSRSREVASVDAHSNSEASPTQPAKKSGGLFAWAHRERKKSKPTEPIQPFPLSVDLGTDSFNLRSFRHIGAEPTPSVSMDLPRPPSVHSNTPFHPPHPPHARPRGDSLISVDSAQRVSVAAFREMAARSRNASPSPSLRPPSTTDLTHLDPHAPSHLRPGGGIRPPVLSTRSSVANALFTSTDTESDEDSEQEDSDDSGGSETLRPKRNKTITKKPGKASTELGHRMRTPPSAPPARTAKSSLGHGESPSPSPQITSSSSREGRPNAFARTRASASTSALQPNAAARRASMLAANKGVPVPSFPRKSLAINSSDSSSEESDDSDNAPLASFMNPKRPGSAASNGTSGSRPRMPPKPLIDISLMSTPALSTGSTLNEKSPPLPQLLPQPPPVPEKSRTHPDKPSLKRRSADLLRLEGDNENTKGKEPEKEDQPKGRKLPTRSQTAPMDTIEPKSSSPPSPTFTRPNRRSLTSPNAAAFDLADTAPIVPRRIRERSPPPAFSVTSRPISQVSVGSSHKLSNPPLPPPALRATAQQGYTSNITTSTSATHHSHNSSTSTIRMLASSSNATSTTITSASSVTSSLKSSSTTQLPPKLPSLSSSTHTPRASAIPPSTDSTPSSPSSSDSSSSAALSLF</sequence>